<protein>
    <recommendedName>
        <fullName evidence="3">Response regulatory domain-containing protein</fullName>
    </recommendedName>
</protein>
<sequence>MGVFINNKPDITAGMYGVLIMDDDAPVASLFAENITRNIQNAVVVICSGSRECLALCRLFFFHVILCDIRLPKDPIDGDQVIQQVKEDVSKVPFIISMTADRRETVVRANNCNADDFFDKCDEDKKTDLALLTEKVKKGFTVANAKLNQLQEKYGIPQMTFAAIQAAQRKKRGLFSKNAGYPPTTVAKTFMFYKALADKWANPRTDLETIALNAGFGSEKSFMRLRNKLKAIINLPAFFIG</sequence>
<dbReference type="PANTHER" id="PTHR44591:SF23">
    <property type="entry name" value="CHEY SUBFAMILY"/>
    <property type="match status" value="1"/>
</dbReference>
<dbReference type="GO" id="GO:0000160">
    <property type="term" value="P:phosphorelay signal transduction system"/>
    <property type="evidence" value="ECO:0007669"/>
    <property type="project" value="InterPro"/>
</dbReference>
<dbReference type="PANTHER" id="PTHR44591">
    <property type="entry name" value="STRESS RESPONSE REGULATOR PROTEIN 1"/>
    <property type="match status" value="1"/>
</dbReference>
<feature type="domain" description="Response regulatory" evidence="3">
    <location>
        <begin position="17"/>
        <end position="135"/>
    </location>
</feature>
<name>A0A1F7FIG6_UNCRA</name>
<dbReference type="AlphaFoldDB" id="A0A1F7FIG6"/>
<evidence type="ECO:0000259" key="3">
    <source>
        <dbReference type="PROSITE" id="PS50110"/>
    </source>
</evidence>
<comment type="caution">
    <text evidence="4">The sequence shown here is derived from an EMBL/GenBank/DDBJ whole genome shotgun (WGS) entry which is preliminary data.</text>
</comment>
<keyword evidence="1 2" id="KW-0597">Phosphoprotein</keyword>
<dbReference type="Pfam" id="PF00072">
    <property type="entry name" value="Response_reg"/>
    <property type="match status" value="1"/>
</dbReference>
<dbReference type="Proteomes" id="UP000179243">
    <property type="component" value="Unassembled WGS sequence"/>
</dbReference>
<dbReference type="SUPFAM" id="SSF52172">
    <property type="entry name" value="CheY-like"/>
    <property type="match status" value="1"/>
</dbReference>
<dbReference type="InterPro" id="IPR001789">
    <property type="entry name" value="Sig_transdc_resp-reg_receiver"/>
</dbReference>
<dbReference type="SMART" id="SM00448">
    <property type="entry name" value="REC"/>
    <property type="match status" value="1"/>
</dbReference>
<evidence type="ECO:0000256" key="1">
    <source>
        <dbReference type="ARBA" id="ARBA00022553"/>
    </source>
</evidence>
<organism evidence="4 5">
    <name type="scientific">Candidatus Raymondbacteria bacterium RIFOXYD12_FULL_49_13</name>
    <dbReference type="NCBI Taxonomy" id="1817890"/>
    <lineage>
        <taxon>Bacteria</taxon>
        <taxon>Raymondiibacteriota</taxon>
    </lineage>
</organism>
<dbReference type="EMBL" id="MFYX01000033">
    <property type="protein sequence ID" value="OGK06277.1"/>
    <property type="molecule type" value="Genomic_DNA"/>
</dbReference>
<dbReference type="InterPro" id="IPR050595">
    <property type="entry name" value="Bact_response_regulator"/>
</dbReference>
<evidence type="ECO:0000313" key="5">
    <source>
        <dbReference type="Proteomes" id="UP000179243"/>
    </source>
</evidence>
<gene>
    <name evidence="4" type="ORF">A2519_08360</name>
</gene>
<dbReference type="Gene3D" id="3.40.50.2300">
    <property type="match status" value="1"/>
</dbReference>
<dbReference type="PROSITE" id="PS50110">
    <property type="entry name" value="RESPONSE_REGULATORY"/>
    <property type="match status" value="1"/>
</dbReference>
<dbReference type="CDD" id="cd00156">
    <property type="entry name" value="REC"/>
    <property type="match status" value="1"/>
</dbReference>
<accession>A0A1F7FIG6</accession>
<evidence type="ECO:0000256" key="2">
    <source>
        <dbReference type="PROSITE-ProRule" id="PRU00169"/>
    </source>
</evidence>
<dbReference type="InterPro" id="IPR011006">
    <property type="entry name" value="CheY-like_superfamily"/>
</dbReference>
<reference evidence="4 5" key="1">
    <citation type="journal article" date="2016" name="Nat. Commun.">
        <title>Thousands of microbial genomes shed light on interconnected biogeochemical processes in an aquifer system.</title>
        <authorList>
            <person name="Anantharaman K."/>
            <person name="Brown C.T."/>
            <person name="Hug L.A."/>
            <person name="Sharon I."/>
            <person name="Castelle C.J."/>
            <person name="Probst A.J."/>
            <person name="Thomas B.C."/>
            <person name="Singh A."/>
            <person name="Wilkins M.J."/>
            <person name="Karaoz U."/>
            <person name="Brodie E.L."/>
            <person name="Williams K.H."/>
            <person name="Hubbard S.S."/>
            <person name="Banfield J.F."/>
        </authorList>
    </citation>
    <scope>NUCLEOTIDE SEQUENCE [LARGE SCALE GENOMIC DNA]</scope>
</reference>
<evidence type="ECO:0000313" key="4">
    <source>
        <dbReference type="EMBL" id="OGK06277.1"/>
    </source>
</evidence>
<proteinExistence type="predicted"/>
<feature type="modified residue" description="4-aspartylphosphate" evidence="2">
    <location>
        <position position="68"/>
    </location>
</feature>